<comment type="caution">
    <text evidence="1">The sequence shown here is derived from an EMBL/GenBank/DDBJ whole genome shotgun (WGS) entry which is preliminary data.</text>
</comment>
<reference evidence="3 4" key="1">
    <citation type="submission" date="2020-04" db="EMBL/GenBank/DDBJ databases">
        <title>Description of novel Gluconacetobacter.</title>
        <authorList>
            <person name="Sombolestani A."/>
        </authorList>
    </citation>
    <scope>NUCLEOTIDE SEQUENCE [LARGE SCALE GENOMIC DNA]</scope>
    <source>
        <strain evidence="2 3">LMG 1728</strain>
        <strain evidence="1 4">LMG 1731</strain>
    </source>
</reference>
<accession>A0A7W4NUU5</accession>
<dbReference type="Proteomes" id="UP000561077">
    <property type="component" value="Unassembled WGS sequence"/>
</dbReference>
<dbReference type="RefSeq" id="WP_182973756.1">
    <property type="nucleotide sequence ID" value="NZ_JABEQN010000009.1"/>
</dbReference>
<proteinExistence type="predicted"/>
<dbReference type="AlphaFoldDB" id="A0A7W4NUU5"/>
<sequence length="50" mass="4853">MKIIIAAAIAIVITGAVGSAGTVAWGHADAAYDARSTSVRIAALVSGNLG</sequence>
<dbReference type="EMBL" id="JABEQO010000009">
    <property type="protein sequence ID" value="MBB2164653.1"/>
    <property type="molecule type" value="Genomic_DNA"/>
</dbReference>
<evidence type="ECO:0000313" key="4">
    <source>
        <dbReference type="Proteomes" id="UP000561077"/>
    </source>
</evidence>
<dbReference type="EMBL" id="JABEQN010000009">
    <property type="protein sequence ID" value="MBB2193789.1"/>
    <property type="molecule type" value="Genomic_DNA"/>
</dbReference>
<gene>
    <name evidence="2" type="ORF">HLH25_09055</name>
    <name evidence="1" type="ORF">HLH26_08875</name>
</gene>
<evidence type="ECO:0000313" key="3">
    <source>
        <dbReference type="Proteomes" id="UP000540490"/>
    </source>
</evidence>
<protein>
    <submittedName>
        <fullName evidence="1">Uncharacterized protein</fullName>
    </submittedName>
</protein>
<name>A0A7W4NUU5_9PROT</name>
<dbReference type="Proteomes" id="UP000540490">
    <property type="component" value="Unassembled WGS sequence"/>
</dbReference>
<keyword evidence="3" id="KW-1185">Reference proteome</keyword>
<organism evidence="1 4">
    <name type="scientific">Gluconacetobacter dulcium</name>
    <dbReference type="NCBI Taxonomy" id="2729096"/>
    <lineage>
        <taxon>Bacteria</taxon>
        <taxon>Pseudomonadati</taxon>
        <taxon>Pseudomonadota</taxon>
        <taxon>Alphaproteobacteria</taxon>
        <taxon>Acetobacterales</taxon>
        <taxon>Acetobacteraceae</taxon>
        <taxon>Gluconacetobacter</taxon>
    </lineage>
</organism>
<evidence type="ECO:0000313" key="1">
    <source>
        <dbReference type="EMBL" id="MBB2164653.1"/>
    </source>
</evidence>
<evidence type="ECO:0000313" key="2">
    <source>
        <dbReference type="EMBL" id="MBB2193789.1"/>
    </source>
</evidence>